<dbReference type="Gene3D" id="1.20.1260.10">
    <property type="match status" value="1"/>
</dbReference>
<dbReference type="EMBL" id="VBRW01000005">
    <property type="protein sequence ID" value="MCI8283492.1"/>
    <property type="molecule type" value="Genomic_DNA"/>
</dbReference>
<feature type="domain" description="Ferritin/DPS" evidence="2">
    <location>
        <begin position="2"/>
        <end position="108"/>
    </location>
</feature>
<evidence type="ECO:0000256" key="1">
    <source>
        <dbReference type="ARBA" id="ARBA00009497"/>
    </source>
</evidence>
<dbReference type="InterPro" id="IPR012347">
    <property type="entry name" value="Ferritin-like"/>
</dbReference>
<dbReference type="InterPro" id="IPR008331">
    <property type="entry name" value="Ferritin_DPS_dom"/>
</dbReference>
<organism evidence="3 4">
    <name type="scientific">Mesomycoplasma hyopneumoniae</name>
    <name type="common">Mycoplasma hyopneumoniae</name>
    <dbReference type="NCBI Taxonomy" id="2099"/>
    <lineage>
        <taxon>Bacteria</taxon>
        <taxon>Bacillati</taxon>
        <taxon>Mycoplasmatota</taxon>
        <taxon>Mycoplasmoidales</taxon>
        <taxon>Metamycoplasmataceae</taxon>
        <taxon>Mesomycoplasma</taxon>
    </lineage>
</organism>
<dbReference type="InterPro" id="IPR002177">
    <property type="entry name" value="DPS_DNA-bd"/>
</dbReference>
<reference evidence="3 4" key="1">
    <citation type="submission" date="2019-05" db="EMBL/GenBank/DDBJ databases">
        <title>Genome sequencing and assembly of Mycoplasma hyopneumoniae strains UFV01 and UFV02.</title>
        <authorList>
            <person name="De Souza L.F."/>
            <person name="Gonzaga N.F."/>
            <person name="Santos M.R."/>
            <person name="Deeney A.S."/>
            <person name="Vidigal P.M.P."/>
            <person name="Moreira M.A.S."/>
            <person name="Fietto J.R.L."/>
            <person name="Bressan G.C."/>
            <person name="Rycroft A.N."/>
            <person name="Silva Junior A."/>
        </authorList>
    </citation>
    <scope>NUCLEOTIDE SEQUENCE [LARGE SCALE GENOMIC DNA]</scope>
    <source>
        <strain evidence="3 4">UFV01</strain>
    </source>
</reference>
<name>A0ABD4SW72_MESHO</name>
<evidence type="ECO:0000313" key="3">
    <source>
        <dbReference type="EMBL" id="MCI8283492.1"/>
    </source>
</evidence>
<dbReference type="PIRSF" id="PIRSF005900">
    <property type="entry name" value="Dps"/>
    <property type="match status" value="1"/>
</dbReference>
<dbReference type="Proteomes" id="UP001203104">
    <property type="component" value="Unassembled WGS sequence"/>
</dbReference>
<evidence type="ECO:0000259" key="2">
    <source>
        <dbReference type="Pfam" id="PF00210"/>
    </source>
</evidence>
<evidence type="ECO:0000313" key="4">
    <source>
        <dbReference type="Proteomes" id="UP001203104"/>
    </source>
</evidence>
<dbReference type="Pfam" id="PF00210">
    <property type="entry name" value="Ferritin"/>
    <property type="match status" value="1"/>
</dbReference>
<gene>
    <name evidence="3" type="ORF">FEF30_02860</name>
</gene>
<accession>A0ABD4SW72</accession>
<dbReference type="RefSeq" id="WP_041361671.1">
    <property type="nucleotide sequence ID" value="NZ_CP034597.1"/>
</dbReference>
<dbReference type="PANTHER" id="PTHR42932:SF1">
    <property type="entry name" value="GENERAL STRESS PROTEIN 20U"/>
    <property type="match status" value="1"/>
</dbReference>
<comment type="similarity">
    <text evidence="1">Belongs to the Dps family.</text>
</comment>
<dbReference type="CDD" id="cd01043">
    <property type="entry name" value="DPS"/>
    <property type="match status" value="1"/>
</dbReference>
<dbReference type="SUPFAM" id="SSF47240">
    <property type="entry name" value="Ferritin-like"/>
    <property type="match status" value="1"/>
</dbReference>
<proteinExistence type="inferred from homology"/>
<comment type="caution">
    <text evidence="3">The sequence shown here is derived from an EMBL/GenBank/DDBJ whole genome shotgun (WGS) entry which is preliminary data.</text>
</comment>
<protein>
    <submittedName>
        <fullName evidence="3">DNA starvation/stationary phase protection protein</fullName>
    </submittedName>
</protein>
<dbReference type="PANTHER" id="PTHR42932">
    <property type="entry name" value="GENERAL STRESS PROTEIN 20U"/>
    <property type="match status" value="1"/>
</dbReference>
<dbReference type="InterPro" id="IPR009078">
    <property type="entry name" value="Ferritin-like_SF"/>
</dbReference>
<dbReference type="AlphaFoldDB" id="A0ABD4SW72"/>
<sequence>MIKKLEQLQSSLTIFYTNVKNFHWNLQDKDFLVLHKFSDKLAQKTNNFIDDIAEKLRSFGKIALANFEEIIQNSDFELFKSQIWCSNEVLDKLAEQIKKILEICGEIQEDGDDDKIGYLIYPLIDEIILYYHKELWKIYAQKSNS</sequence>